<keyword evidence="1 2" id="KW-0732">Signal</keyword>
<dbReference type="PROSITE" id="PS51318">
    <property type="entry name" value="TAT"/>
    <property type="match status" value="1"/>
</dbReference>
<dbReference type="InterPro" id="IPR029052">
    <property type="entry name" value="Metallo-depent_PP-like"/>
</dbReference>
<name>A0A4Q2SI16_9ACTN</name>
<feature type="chain" id="PRO_5020907239" evidence="2">
    <location>
        <begin position="48"/>
        <end position="787"/>
    </location>
</feature>
<dbReference type="Proteomes" id="UP000293291">
    <property type="component" value="Unassembled WGS sequence"/>
</dbReference>
<feature type="domain" description="Calcineurin-like phosphoesterase" evidence="3">
    <location>
        <begin position="53"/>
        <end position="294"/>
    </location>
</feature>
<dbReference type="GO" id="GO:0008768">
    <property type="term" value="F:UDP-sugar diphosphatase activity"/>
    <property type="evidence" value="ECO:0007669"/>
    <property type="project" value="TreeGrafter"/>
</dbReference>
<evidence type="ECO:0000256" key="1">
    <source>
        <dbReference type="ARBA" id="ARBA00022729"/>
    </source>
</evidence>
<protein>
    <submittedName>
        <fullName evidence="5">Bifunctional metallophosphatase/5'-nucleotidase</fullName>
    </submittedName>
</protein>
<dbReference type="GO" id="GO:0009166">
    <property type="term" value="P:nucleotide catabolic process"/>
    <property type="evidence" value="ECO:0007669"/>
    <property type="project" value="InterPro"/>
</dbReference>
<dbReference type="InterPro" id="IPR006311">
    <property type="entry name" value="TAT_signal"/>
</dbReference>
<dbReference type="PANTHER" id="PTHR11575:SF24">
    <property type="entry name" value="5'-NUCLEOTIDASE"/>
    <property type="match status" value="1"/>
</dbReference>
<accession>A0A4Q2SI16</accession>
<dbReference type="AlphaFoldDB" id="A0A4Q2SI16"/>
<evidence type="ECO:0000259" key="4">
    <source>
        <dbReference type="Pfam" id="PF02872"/>
    </source>
</evidence>
<dbReference type="Pfam" id="PF02872">
    <property type="entry name" value="5_nucleotid_C"/>
    <property type="match status" value="1"/>
</dbReference>
<dbReference type="SUPFAM" id="SSF55816">
    <property type="entry name" value="5'-nucleotidase (syn. UDP-sugar hydrolase), C-terminal domain"/>
    <property type="match status" value="1"/>
</dbReference>
<dbReference type="Gene3D" id="3.60.21.10">
    <property type="match status" value="1"/>
</dbReference>
<dbReference type="PANTHER" id="PTHR11575">
    <property type="entry name" value="5'-NUCLEOTIDASE-RELATED"/>
    <property type="match status" value="1"/>
</dbReference>
<feature type="domain" description="5'-Nucleotidase C-terminal" evidence="4">
    <location>
        <begin position="393"/>
        <end position="551"/>
    </location>
</feature>
<feature type="signal peptide" evidence="2">
    <location>
        <begin position="1"/>
        <end position="47"/>
    </location>
</feature>
<sequence>MRLTHPERKATLVPASRTGRRFALATSLTGLLAAPLAVVTAAAPAHAAPVEIQILGTNDFHGRLLPNGAEAGAAQFAGAVEQLRSENPNTIFTAAGDLIGASTFDSFIQKDKPTLDALNAAGLDVSAAGNHEFDQGYNDLVNRVMAPFDATANPYGGAEWQYIAANVRKKSNGSYALPDITSRTPDVNDESDGGTWTTTVGGVKVGFIGGVTEELSSLVSPAGIADVQVSSIINETNAAADALKADGADLVILLVHEGAPTTSLAAAQSNDNPFGRIVNGVDNDVSAIISGHTHLAYNHNINGRPVVSAGQYGTNLNKLVFTVDPVADTVALDSQSIVAASSLSLTAPSAVAKKAEVQEIVDDAVAKGNVLGAVELGSIAGPFDRAKLANGTTENRGGESTLGNLVAEVQRWATSTPEAGGAQIAFMNPGGLRDDMRGNPGGYPAKVTYKQAANVQSFANTLFNMKMTGAQIKTVLEQQWQTNPGGPTPSRPFLRLGVSKGFFVTYDTTRAEGDRVTGMWLNGKAIESATQYSVTANSFLAAGGDNFRGFTQATGKRDTGKVDLQAMVDYMAAFAKTPLPVNTNQQHVNVTWPAGAPRFYRLGQNVALSLSSLAMTGPSDPKDAALAVKVGNTVLASQPVDNTLGTAVFDDYGKSAVSFKLKGKTRTGKQMLTFTGPTTGTTFSLPIDVRKAKGELKARTKPGRIVKGETRTRVKIKASALGISPVTGKVIVKAGGKKYTVKLKKGKAFVRLAKFAKAGKKRIVVKYAGSRKVRSTKEVITIRVRRN</sequence>
<dbReference type="PRINTS" id="PR01607">
    <property type="entry name" value="APYRASEFAMLY"/>
</dbReference>
<reference evidence="5 6" key="1">
    <citation type="submission" date="2019-01" db="EMBL/GenBank/DDBJ databases">
        <title>Novel species of Nocardioides.</title>
        <authorList>
            <person name="Liu Q."/>
            <person name="Xin Y.-H."/>
        </authorList>
    </citation>
    <scope>NUCLEOTIDE SEQUENCE [LARGE SCALE GENOMIC DNA]</scope>
    <source>
        <strain evidence="5 6">CGMCC 4.6875</strain>
    </source>
</reference>
<organism evidence="5 6">
    <name type="scientific">Nocardioides ganghwensis</name>
    <dbReference type="NCBI Taxonomy" id="252230"/>
    <lineage>
        <taxon>Bacteria</taxon>
        <taxon>Bacillati</taxon>
        <taxon>Actinomycetota</taxon>
        <taxon>Actinomycetes</taxon>
        <taxon>Propionibacteriales</taxon>
        <taxon>Nocardioidaceae</taxon>
        <taxon>Nocardioides</taxon>
    </lineage>
</organism>
<dbReference type="EMBL" id="SDWU01000004">
    <property type="protein sequence ID" value="RYC03640.1"/>
    <property type="molecule type" value="Genomic_DNA"/>
</dbReference>
<dbReference type="InterPro" id="IPR008334">
    <property type="entry name" value="5'-Nucleotdase_C"/>
</dbReference>
<evidence type="ECO:0000256" key="2">
    <source>
        <dbReference type="SAM" id="SignalP"/>
    </source>
</evidence>
<dbReference type="GO" id="GO:0008253">
    <property type="term" value="F:5'-nucleotidase activity"/>
    <property type="evidence" value="ECO:0007669"/>
    <property type="project" value="TreeGrafter"/>
</dbReference>
<evidence type="ECO:0000313" key="5">
    <source>
        <dbReference type="EMBL" id="RYC03640.1"/>
    </source>
</evidence>
<dbReference type="SUPFAM" id="SSF56300">
    <property type="entry name" value="Metallo-dependent phosphatases"/>
    <property type="match status" value="1"/>
</dbReference>
<dbReference type="InterPro" id="IPR006179">
    <property type="entry name" value="5_nucleotidase/apyrase"/>
</dbReference>
<dbReference type="Pfam" id="PF00149">
    <property type="entry name" value="Metallophos"/>
    <property type="match status" value="1"/>
</dbReference>
<comment type="caution">
    <text evidence="5">The sequence shown here is derived from an EMBL/GenBank/DDBJ whole genome shotgun (WGS) entry which is preliminary data.</text>
</comment>
<dbReference type="OrthoDB" id="1016457at2"/>
<evidence type="ECO:0000259" key="3">
    <source>
        <dbReference type="Pfam" id="PF00149"/>
    </source>
</evidence>
<proteinExistence type="predicted"/>
<dbReference type="InterPro" id="IPR004843">
    <property type="entry name" value="Calcineurin-like_PHP"/>
</dbReference>
<dbReference type="Gene3D" id="3.90.780.10">
    <property type="entry name" value="5'-Nucleotidase, C-terminal domain"/>
    <property type="match status" value="1"/>
</dbReference>
<evidence type="ECO:0000313" key="6">
    <source>
        <dbReference type="Proteomes" id="UP000293291"/>
    </source>
</evidence>
<keyword evidence="6" id="KW-1185">Reference proteome</keyword>
<dbReference type="GO" id="GO:0030288">
    <property type="term" value="C:outer membrane-bounded periplasmic space"/>
    <property type="evidence" value="ECO:0007669"/>
    <property type="project" value="TreeGrafter"/>
</dbReference>
<dbReference type="InterPro" id="IPR036907">
    <property type="entry name" value="5'-Nucleotdase_C_sf"/>
</dbReference>
<gene>
    <name evidence="5" type="ORF">EUA07_04105</name>
</gene>